<organism evidence="7 8">
    <name type="scientific">Streptomyces luteosporeus</name>
    <dbReference type="NCBI Taxonomy" id="173856"/>
    <lineage>
        <taxon>Bacteria</taxon>
        <taxon>Bacillati</taxon>
        <taxon>Actinomycetota</taxon>
        <taxon>Actinomycetes</taxon>
        <taxon>Kitasatosporales</taxon>
        <taxon>Streptomycetaceae</taxon>
        <taxon>Streptomyces</taxon>
    </lineage>
</organism>
<sequence length="538" mass="59055">MSSVTRRDLLTGVAAGAVSAAAGGIATAPQAAAVSAQPDGAAHEPRAVTVTAADPRYQELVNRGFNTRFAGRPELVHLVHTPQQVARVVTEAVRSGKRIAVRSGGHCFENFVDNDDVRVVVDTSPMRAVYFDDKHHAFAVEPGATLGEVYRALFYDWGVTLPAGVCPAVGAGGHVAGGGYGPLARRDGAVVDHLYGVEVVVVDGSGQAKVVTATRDEKDPNRDLWWAFTGGGGGNFGIVTRYLFRTPGATGKDPGTLLPRPPATLRTTYVTWPWKDVDRNRFTRLVTNYGRWYEKNHADPRYGSLYSTLHLNTTAIGQLTLESRFDGSRPDSAALIDSYVAAVNEGTGLHPEVEHRTGLWLQATIGARFDTGGYNRLKQKSAYLRRAWTAERIATVHKHLTDPKFEGWGAVDLYSYGGRINSVAPGATALPQRDSVLKAWFSVTWMDPAQDELHLTWMREFYRDVFGDTGGAPVPNADHDGCYINYPDTDMADPRWNTSGVPWHTLYYKDAYPRLQRIKARWDPRDVFRHPLSVRLPG</sequence>
<evidence type="ECO:0000259" key="6">
    <source>
        <dbReference type="PROSITE" id="PS51387"/>
    </source>
</evidence>
<name>A0ABN3TVS5_9ACTN</name>
<dbReference type="InterPro" id="IPR006094">
    <property type="entry name" value="Oxid_FAD_bind_N"/>
</dbReference>
<dbReference type="PANTHER" id="PTHR42973:SF39">
    <property type="entry name" value="FAD-BINDING PCMH-TYPE DOMAIN-CONTAINING PROTEIN"/>
    <property type="match status" value="1"/>
</dbReference>
<dbReference type="InterPro" id="IPR006311">
    <property type="entry name" value="TAT_signal"/>
</dbReference>
<keyword evidence="3" id="KW-0285">Flavoprotein</keyword>
<evidence type="ECO:0000313" key="7">
    <source>
        <dbReference type="EMBL" id="GAA2719491.1"/>
    </source>
</evidence>
<evidence type="ECO:0000256" key="4">
    <source>
        <dbReference type="ARBA" id="ARBA00022827"/>
    </source>
</evidence>
<dbReference type="Gene3D" id="3.30.465.10">
    <property type="match status" value="1"/>
</dbReference>
<evidence type="ECO:0000313" key="8">
    <source>
        <dbReference type="Proteomes" id="UP001500886"/>
    </source>
</evidence>
<dbReference type="PROSITE" id="PS51387">
    <property type="entry name" value="FAD_PCMH"/>
    <property type="match status" value="1"/>
</dbReference>
<dbReference type="Pfam" id="PF01565">
    <property type="entry name" value="FAD_binding_4"/>
    <property type="match status" value="1"/>
</dbReference>
<keyword evidence="4" id="KW-0274">FAD</keyword>
<comment type="cofactor">
    <cofactor evidence="1">
        <name>FAD</name>
        <dbReference type="ChEBI" id="CHEBI:57692"/>
    </cofactor>
</comment>
<dbReference type="PANTHER" id="PTHR42973">
    <property type="entry name" value="BINDING OXIDOREDUCTASE, PUTATIVE (AFU_ORTHOLOGUE AFUA_1G17690)-RELATED"/>
    <property type="match status" value="1"/>
</dbReference>
<protein>
    <submittedName>
        <fullName evidence="7">FAD-binding oxidoreductase</fullName>
    </submittedName>
</protein>
<keyword evidence="8" id="KW-1185">Reference proteome</keyword>
<evidence type="ECO:0000256" key="5">
    <source>
        <dbReference type="ARBA" id="ARBA00023002"/>
    </source>
</evidence>
<dbReference type="InterPro" id="IPR036318">
    <property type="entry name" value="FAD-bd_PCMH-like_sf"/>
</dbReference>
<dbReference type="InterPro" id="IPR012951">
    <property type="entry name" value="BBE"/>
</dbReference>
<evidence type="ECO:0000256" key="2">
    <source>
        <dbReference type="ARBA" id="ARBA00005466"/>
    </source>
</evidence>
<dbReference type="SUPFAM" id="SSF56176">
    <property type="entry name" value="FAD-binding/transporter-associated domain-like"/>
    <property type="match status" value="1"/>
</dbReference>
<feature type="domain" description="FAD-binding PCMH-type" evidence="6">
    <location>
        <begin position="69"/>
        <end position="249"/>
    </location>
</feature>
<dbReference type="RefSeq" id="WP_344436569.1">
    <property type="nucleotide sequence ID" value="NZ_BAAASL010000013.1"/>
</dbReference>
<proteinExistence type="inferred from homology"/>
<dbReference type="PROSITE" id="PS51318">
    <property type="entry name" value="TAT"/>
    <property type="match status" value="1"/>
</dbReference>
<comment type="caution">
    <text evidence="7">The sequence shown here is derived from an EMBL/GenBank/DDBJ whole genome shotgun (WGS) entry which is preliminary data.</text>
</comment>
<dbReference type="Pfam" id="PF08031">
    <property type="entry name" value="BBE"/>
    <property type="match status" value="1"/>
</dbReference>
<evidence type="ECO:0000256" key="3">
    <source>
        <dbReference type="ARBA" id="ARBA00022630"/>
    </source>
</evidence>
<reference evidence="7 8" key="1">
    <citation type="journal article" date="2019" name="Int. J. Syst. Evol. Microbiol.">
        <title>The Global Catalogue of Microorganisms (GCM) 10K type strain sequencing project: providing services to taxonomists for standard genome sequencing and annotation.</title>
        <authorList>
            <consortium name="The Broad Institute Genomics Platform"/>
            <consortium name="The Broad Institute Genome Sequencing Center for Infectious Disease"/>
            <person name="Wu L."/>
            <person name="Ma J."/>
        </authorList>
    </citation>
    <scope>NUCLEOTIDE SEQUENCE [LARGE SCALE GENOMIC DNA]</scope>
    <source>
        <strain evidence="7 8">JCM 4542</strain>
    </source>
</reference>
<evidence type="ECO:0000256" key="1">
    <source>
        <dbReference type="ARBA" id="ARBA00001974"/>
    </source>
</evidence>
<dbReference type="EMBL" id="BAAASL010000013">
    <property type="protein sequence ID" value="GAA2719491.1"/>
    <property type="molecule type" value="Genomic_DNA"/>
</dbReference>
<dbReference type="InterPro" id="IPR050416">
    <property type="entry name" value="FAD-linked_Oxidoreductase"/>
</dbReference>
<dbReference type="InterPro" id="IPR016166">
    <property type="entry name" value="FAD-bd_PCMH"/>
</dbReference>
<accession>A0ABN3TVS5</accession>
<keyword evidence="5" id="KW-0560">Oxidoreductase</keyword>
<dbReference type="Proteomes" id="UP001500886">
    <property type="component" value="Unassembled WGS sequence"/>
</dbReference>
<dbReference type="InterPro" id="IPR016169">
    <property type="entry name" value="FAD-bd_PCMH_sub2"/>
</dbReference>
<comment type="similarity">
    <text evidence="2">Belongs to the oxygen-dependent FAD-linked oxidoreductase family.</text>
</comment>
<dbReference type="Gene3D" id="3.40.462.20">
    <property type="match status" value="1"/>
</dbReference>
<gene>
    <name evidence="7" type="ORF">GCM10010315_37720</name>
</gene>